<protein>
    <submittedName>
        <fullName evidence="1">Uncharacterized protein</fullName>
    </submittedName>
</protein>
<dbReference type="InterPro" id="IPR016024">
    <property type="entry name" value="ARM-type_fold"/>
</dbReference>
<organism evidence="2">
    <name type="scientific">Vairimorpha ceranae (strain BRL01)</name>
    <name type="common">Microsporidian parasite</name>
    <name type="synonym">Nosema ceranae</name>
    <dbReference type="NCBI Taxonomy" id="578460"/>
    <lineage>
        <taxon>Eukaryota</taxon>
        <taxon>Fungi</taxon>
        <taxon>Fungi incertae sedis</taxon>
        <taxon>Microsporidia</taxon>
        <taxon>Nosematidae</taxon>
        <taxon>Vairimorpha</taxon>
    </lineage>
</organism>
<dbReference type="VEuPathDB" id="MicrosporidiaDB:NCER_100863"/>
<evidence type="ECO:0000313" key="1">
    <source>
        <dbReference type="EMBL" id="EEQ82428.1"/>
    </source>
</evidence>
<accession>C4V8N1</accession>
<proteinExistence type="predicted"/>
<dbReference type="Proteomes" id="UP000009082">
    <property type="component" value="Unassembled WGS sequence"/>
</dbReference>
<reference evidence="2" key="1">
    <citation type="journal article" date="2009" name="PLoS Pathog.">
        <title>Genomic analyses of the microsporidian Nosema ceranae, an emergent pathogen of honey bees.</title>
        <authorList>
            <person name="Cornman R.S."/>
            <person name="Chen Y.P."/>
            <person name="Schatz M.C."/>
            <person name="Street C."/>
            <person name="Zhao Y."/>
            <person name="Desany B."/>
            <person name="Egholm M."/>
            <person name="Hutchison S."/>
            <person name="Pettis J.S."/>
            <person name="Lipkin W.I."/>
            <person name="Evans J.D."/>
        </authorList>
    </citation>
    <scope>NUCLEOTIDE SEQUENCE [LARGE SCALE GENOMIC DNA]</scope>
    <source>
        <strain evidence="2">BRL01</strain>
    </source>
</reference>
<dbReference type="InterPro" id="IPR011989">
    <property type="entry name" value="ARM-like"/>
</dbReference>
<sequence length="381" mass="45305">MNSFETVKEYFKNIDFDIVDDSLILDNVYKEIDGYEEKLALDLETVINFELLVQKSNFLQIINLCKKINIHFLSLKKTGSKFIELIFETINIMKDLDWKLIHKFIFKPVINNFTELCVDKNATHVVRKFFIIYFCDKNIERRNFKNEFSYILKEDMSLDTLITVIHYLKFMKSKSLLRKIVRIFVNSKYTFNKLYTYIFEDLINLSDDKSLEMVYQRIKPQFIDYINDNYGVFVILALIKKYPKENDFYFSYCTKGMKNTNVLLRVTENYCKLGEYKKVKKILLNFYEIKNEVFKNLLLRSTDTPDTKHINLVVCLMNANLYGINDDFIKYYKNEWIHRKFGLTLLKGFFEGGAENACKSAFARKINVGASLHKKRKVNNC</sequence>
<dbReference type="SUPFAM" id="SSF48371">
    <property type="entry name" value="ARM repeat"/>
    <property type="match status" value="1"/>
</dbReference>
<dbReference type="InParanoid" id="C4V8N1"/>
<dbReference type="HOGENOM" id="CLU_630090_0_0_1"/>
<gene>
    <name evidence="1" type="ORF">NCER_100863</name>
</gene>
<evidence type="ECO:0000313" key="2">
    <source>
        <dbReference type="Proteomes" id="UP000009082"/>
    </source>
</evidence>
<name>C4V8N1_VAIC1</name>
<dbReference type="AlphaFoldDB" id="C4V8N1"/>
<dbReference type="EMBL" id="ACOL01000059">
    <property type="protein sequence ID" value="EEQ82428.1"/>
    <property type="molecule type" value="Genomic_DNA"/>
</dbReference>
<dbReference type="Gene3D" id="1.25.10.10">
    <property type="entry name" value="Leucine-rich Repeat Variant"/>
    <property type="match status" value="1"/>
</dbReference>
<dbReference type="KEGG" id="nce:NCER_100863"/>
<dbReference type="OrthoDB" id="2195195at2759"/>